<proteinExistence type="predicted"/>
<feature type="region of interest" description="Disordered" evidence="1">
    <location>
        <begin position="19"/>
        <end position="38"/>
    </location>
</feature>
<organism evidence="3 4">
    <name type="scientific">Micromonospora deserti</name>
    <dbReference type="NCBI Taxonomy" id="2070366"/>
    <lineage>
        <taxon>Bacteria</taxon>
        <taxon>Bacillati</taxon>
        <taxon>Actinomycetota</taxon>
        <taxon>Actinomycetes</taxon>
        <taxon>Micromonosporales</taxon>
        <taxon>Micromonosporaceae</taxon>
        <taxon>Micromonospora</taxon>
    </lineage>
</organism>
<feature type="chain" id="PRO_5015983687" description="VWA domain-containing protein" evidence="2">
    <location>
        <begin position="20"/>
        <end position="73"/>
    </location>
</feature>
<accession>A0A2W2CK78</accession>
<dbReference type="AlphaFoldDB" id="A0A2W2CK78"/>
<gene>
    <name evidence="3" type="ORF">C1I99_22320</name>
</gene>
<feature type="signal peptide" evidence="2">
    <location>
        <begin position="1"/>
        <end position="19"/>
    </location>
</feature>
<evidence type="ECO:0008006" key="5">
    <source>
        <dbReference type="Google" id="ProtNLM"/>
    </source>
</evidence>
<keyword evidence="4" id="KW-1185">Reference proteome</keyword>
<comment type="caution">
    <text evidence="3">The sequence shown here is derived from an EMBL/GenBank/DDBJ whole genome shotgun (WGS) entry which is preliminary data.</text>
</comment>
<evidence type="ECO:0000256" key="2">
    <source>
        <dbReference type="SAM" id="SignalP"/>
    </source>
</evidence>
<protein>
    <recommendedName>
        <fullName evidence="5">VWA domain-containing protein</fullName>
    </recommendedName>
</protein>
<evidence type="ECO:0000313" key="3">
    <source>
        <dbReference type="EMBL" id="PZF92098.1"/>
    </source>
</evidence>
<name>A0A2W2CK78_9ACTN</name>
<evidence type="ECO:0000256" key="1">
    <source>
        <dbReference type="SAM" id="MobiDB-lite"/>
    </source>
</evidence>
<dbReference type="Proteomes" id="UP000248749">
    <property type="component" value="Unassembled WGS sequence"/>
</dbReference>
<dbReference type="EMBL" id="POUB01000186">
    <property type="protein sequence ID" value="PZF92098.1"/>
    <property type="molecule type" value="Genomic_DNA"/>
</dbReference>
<evidence type="ECO:0000313" key="4">
    <source>
        <dbReference type="Proteomes" id="UP000248749"/>
    </source>
</evidence>
<sequence length="73" mass="7117">MTLIAAVAAVTGLAAPAAAAEVSPPTVDRDADPGTSIPVSKVVSTPAIPPKPDVVLLVDTTGSMGGAIANVRR</sequence>
<reference evidence="3 4" key="1">
    <citation type="submission" date="2018-01" db="EMBL/GenBank/DDBJ databases">
        <title>Draft genome sequence of Salinispora sp. 13K206.</title>
        <authorList>
            <person name="Sahin N."/>
            <person name="Saygin H."/>
            <person name="Ay H."/>
        </authorList>
    </citation>
    <scope>NUCLEOTIDE SEQUENCE [LARGE SCALE GENOMIC DNA]</scope>
    <source>
        <strain evidence="3 4">13K206</strain>
    </source>
</reference>
<keyword evidence="2" id="KW-0732">Signal</keyword>